<organism evidence="6">
    <name type="scientific">Candidatus Methanophagaceae archaeon ANME-1 ERB6</name>
    <dbReference type="NCBI Taxonomy" id="2759912"/>
    <lineage>
        <taxon>Archaea</taxon>
        <taxon>Methanobacteriati</taxon>
        <taxon>Methanobacteriota</taxon>
        <taxon>Stenosarchaea group</taxon>
        <taxon>Methanomicrobia</taxon>
        <taxon>Candidatus Methanophagales</taxon>
        <taxon>Candidatus Methanophagaceae</taxon>
    </lineage>
</organism>
<dbReference type="InterPro" id="IPR001515">
    <property type="entry name" value="Ribosomal_eL32"/>
</dbReference>
<dbReference type="GO" id="GO:0003735">
    <property type="term" value="F:structural constituent of ribosome"/>
    <property type="evidence" value="ECO:0007669"/>
    <property type="project" value="InterPro"/>
</dbReference>
<evidence type="ECO:0000256" key="3">
    <source>
        <dbReference type="ARBA" id="ARBA00023274"/>
    </source>
</evidence>
<dbReference type="InterPro" id="IPR023654">
    <property type="entry name" value="Ribosomal_eL32_arc"/>
</dbReference>
<dbReference type="AlphaFoldDB" id="A0A7G9YZX0"/>
<keyword evidence="3" id="KW-0687">Ribonucleoprotein</keyword>
<accession>A0A7G9YZX0</accession>
<evidence type="ECO:0000256" key="2">
    <source>
        <dbReference type="ARBA" id="ARBA00022980"/>
    </source>
</evidence>
<proteinExistence type="inferred from homology"/>
<dbReference type="GO" id="GO:0006412">
    <property type="term" value="P:translation"/>
    <property type="evidence" value="ECO:0007669"/>
    <property type="project" value="InterPro"/>
</dbReference>
<dbReference type="SMART" id="SM01393">
    <property type="entry name" value="Ribosomal_L32e"/>
    <property type="match status" value="1"/>
</dbReference>
<dbReference type="PROSITE" id="PS00580">
    <property type="entry name" value="RIBOSOMAL_L32E"/>
    <property type="match status" value="1"/>
</dbReference>
<dbReference type="GO" id="GO:0022625">
    <property type="term" value="C:cytosolic large ribosomal subunit"/>
    <property type="evidence" value="ECO:0007669"/>
    <property type="project" value="TreeGrafter"/>
</dbReference>
<dbReference type="NCBIfam" id="NF006332">
    <property type="entry name" value="PRK08562.1"/>
    <property type="match status" value="1"/>
</dbReference>
<dbReference type="PANTHER" id="PTHR23413">
    <property type="entry name" value="60S RIBOSOMAL PROTEIN L32 AND DNA-DIRECTED RNA POLYMERASE II, SUBUNIT N"/>
    <property type="match status" value="1"/>
</dbReference>
<name>A0A7G9YZX0_9EURY</name>
<evidence type="ECO:0000256" key="5">
    <source>
        <dbReference type="ARBA" id="ARBA00035377"/>
    </source>
</evidence>
<sequence length="126" mass="14257">MLYTMKKKKPKFERYGWRKKKKLSKSWRRPRGIDNKMREHIAAKGAVVNSGYRKKKEERGLHPSGVREVPVFNVNDLAKAVAAVSVPTPVPVAARIASGVGRRKREQIEEEAAARGIKVLNPKLKT</sequence>
<keyword evidence="2 6" id="KW-0689">Ribosomal protein</keyword>
<dbReference type="PANTHER" id="PTHR23413:SF1">
    <property type="entry name" value="RIBOSOMAL PROTEIN L32"/>
    <property type="match status" value="1"/>
</dbReference>
<evidence type="ECO:0000313" key="6">
    <source>
        <dbReference type="EMBL" id="QNO53554.1"/>
    </source>
</evidence>
<gene>
    <name evidence="6" type="ORF">LGBLGJPO_00018</name>
</gene>
<dbReference type="EMBL" id="MT631545">
    <property type="protein sequence ID" value="QNO53554.1"/>
    <property type="molecule type" value="Genomic_DNA"/>
</dbReference>
<dbReference type="CDD" id="cd00513">
    <property type="entry name" value="Ribosomal_L32_L32e"/>
    <property type="match status" value="1"/>
</dbReference>
<evidence type="ECO:0000256" key="4">
    <source>
        <dbReference type="ARBA" id="ARBA00035229"/>
    </source>
</evidence>
<dbReference type="Pfam" id="PF01655">
    <property type="entry name" value="Ribosomal_L32e"/>
    <property type="match status" value="1"/>
</dbReference>
<comment type="similarity">
    <text evidence="1">Belongs to the eukaryotic ribosomal protein eL32 family.</text>
</comment>
<reference evidence="6" key="1">
    <citation type="submission" date="2020-06" db="EMBL/GenBank/DDBJ databases">
        <title>Unique genomic features of the anaerobic methanotrophic archaea.</title>
        <authorList>
            <person name="Chadwick G.L."/>
            <person name="Skennerton C.T."/>
            <person name="Laso-Perez R."/>
            <person name="Leu A.O."/>
            <person name="Speth D.R."/>
            <person name="Yu H."/>
            <person name="Morgan-Lang C."/>
            <person name="Hatzenpichler R."/>
            <person name="Goudeau D."/>
            <person name="Malmstrom R."/>
            <person name="Brazelton W.J."/>
            <person name="Woyke T."/>
            <person name="Hallam S.J."/>
            <person name="Tyson G.W."/>
            <person name="Wegener G."/>
            <person name="Boetius A."/>
            <person name="Orphan V."/>
        </authorList>
    </citation>
    <scope>NUCLEOTIDE SEQUENCE</scope>
</reference>
<dbReference type="InterPro" id="IPR036351">
    <property type="entry name" value="Ribosomal_eL32_sf"/>
</dbReference>
<evidence type="ECO:0000256" key="1">
    <source>
        <dbReference type="ARBA" id="ARBA00008431"/>
    </source>
</evidence>
<dbReference type="InterPro" id="IPR018263">
    <property type="entry name" value="Ribosomal_eL32_CS"/>
</dbReference>
<dbReference type="SUPFAM" id="SSF52042">
    <property type="entry name" value="Ribosomal protein L32e"/>
    <property type="match status" value="1"/>
</dbReference>
<protein>
    <recommendedName>
        <fullName evidence="4">Large ribosomal subunit protein eL32</fullName>
    </recommendedName>
    <alternativeName>
        <fullName evidence="5">50S ribosomal protein L32e</fullName>
    </alternativeName>
</protein>